<dbReference type="Pfam" id="PF04791">
    <property type="entry name" value="LMBR1"/>
    <property type="match status" value="2"/>
</dbReference>
<dbReference type="EMBL" id="CCKQ01003131">
    <property type="protein sequence ID" value="CDW74239.1"/>
    <property type="molecule type" value="Genomic_DNA"/>
</dbReference>
<name>A0A077ZWI9_STYLE</name>
<feature type="transmembrane region" description="Helical" evidence="6">
    <location>
        <begin position="43"/>
        <end position="63"/>
    </location>
</feature>
<comment type="subcellular location">
    <subcellularLocation>
        <location evidence="1">Membrane</location>
        <topology evidence="1">Multi-pass membrane protein</topology>
    </subcellularLocation>
</comment>
<dbReference type="PANTHER" id="PTHR21355">
    <property type="entry name" value="G-PROTEIN COUPLED RECEPTOR-ASSOCIATED PROTEIN LMBRD2"/>
    <property type="match status" value="1"/>
</dbReference>
<evidence type="ECO:0000256" key="4">
    <source>
        <dbReference type="ARBA" id="ARBA00022989"/>
    </source>
</evidence>
<accession>A0A077ZWI9</accession>
<feature type="transmembrane region" description="Helical" evidence="6">
    <location>
        <begin position="5"/>
        <end position="23"/>
    </location>
</feature>
<keyword evidence="8" id="KW-1185">Reference proteome</keyword>
<keyword evidence="4 6" id="KW-1133">Transmembrane helix</keyword>
<keyword evidence="3 6" id="KW-0812">Transmembrane</keyword>
<feature type="transmembrane region" description="Helical" evidence="6">
    <location>
        <begin position="125"/>
        <end position="150"/>
    </location>
</feature>
<dbReference type="InterPro" id="IPR006876">
    <property type="entry name" value="LMBR1-like_membr_prot"/>
</dbReference>
<evidence type="ECO:0000256" key="2">
    <source>
        <dbReference type="ARBA" id="ARBA00010487"/>
    </source>
</evidence>
<evidence type="ECO:0000256" key="3">
    <source>
        <dbReference type="ARBA" id="ARBA00022692"/>
    </source>
</evidence>
<reference evidence="7 8" key="1">
    <citation type="submission" date="2014-06" db="EMBL/GenBank/DDBJ databases">
        <authorList>
            <person name="Swart Estienne"/>
        </authorList>
    </citation>
    <scope>NUCLEOTIDE SEQUENCE [LARGE SCALE GENOMIC DNA]</scope>
    <source>
        <strain evidence="7 8">130c</strain>
    </source>
</reference>
<gene>
    <name evidence="7" type="primary">Contig14043.g14971</name>
    <name evidence="7" type="ORF">STYLEM_3233</name>
</gene>
<evidence type="ECO:0000256" key="5">
    <source>
        <dbReference type="ARBA" id="ARBA00023136"/>
    </source>
</evidence>
<sequence>MITNVFIIVEQSLVALFTLIMLAKYAHVFYKFKLFNLQPNSGYFVRFITFIGWYIGFAMIALLPMDMLFVEEQEATKTTLENMWTIYYFTSFSMCWIVFPYLCEYVSVGEFTVTSQNSNDFSNNFLGFVIALSNAWGLFQIIIFLGYGIVTVPQACFKHTGVEKLYKYQMFKISYYETNYERSQVHMEQLIRDTLTLKNCMRSNDQNHFYLKIVLSNCPEEALTYVVPYDSREQIQLDYIRGDYESLVQLNKDCKWAALDLVRKEVQYEQELENAFYYEDLYRNQQTSADYRIYSRLFKLRQGKFGRCRDKTYFIWNIIIMPKLYNIIGLIAIALSLQILAGEMIILLELKYSLLSLIPQTTIGQIISNVYSLILLFYLTFCIYYGCFNVKFCSFYELHPRNQTDSFSLLYSAFLLTRLASSLCINFLKIIHFEGTIFANVIGAMDPIPLIGKEFQNFFPITLLVLCIFNYFNVWSKFMYFIGLDEYTFSEVYNEDLVPDGELLSKIGNNTLQIQ</sequence>
<comment type="similarity">
    <text evidence="2">Belongs to the LIMR family.</text>
</comment>
<evidence type="ECO:0000256" key="1">
    <source>
        <dbReference type="ARBA" id="ARBA00004141"/>
    </source>
</evidence>
<protein>
    <submittedName>
        <fullName evidence="7">Uncharacterized protein</fullName>
    </submittedName>
</protein>
<dbReference type="InParanoid" id="A0A077ZWI9"/>
<dbReference type="InterPro" id="IPR051584">
    <property type="entry name" value="GPCR-associated_LMBR1"/>
</dbReference>
<dbReference type="OMA" id="DHICTEC"/>
<dbReference type="OrthoDB" id="6284759at2759"/>
<feature type="transmembrane region" description="Helical" evidence="6">
    <location>
        <begin position="455"/>
        <end position="472"/>
    </location>
</feature>
<proteinExistence type="inferred from homology"/>
<feature type="transmembrane region" description="Helical" evidence="6">
    <location>
        <begin position="409"/>
        <end position="428"/>
    </location>
</feature>
<dbReference type="AlphaFoldDB" id="A0A077ZWI9"/>
<evidence type="ECO:0000313" key="8">
    <source>
        <dbReference type="Proteomes" id="UP000039865"/>
    </source>
</evidence>
<feature type="transmembrane region" description="Helical" evidence="6">
    <location>
        <begin position="84"/>
        <end position="102"/>
    </location>
</feature>
<feature type="transmembrane region" description="Helical" evidence="6">
    <location>
        <begin position="324"/>
        <end position="346"/>
    </location>
</feature>
<dbReference type="Proteomes" id="UP000039865">
    <property type="component" value="Unassembled WGS sequence"/>
</dbReference>
<evidence type="ECO:0000256" key="6">
    <source>
        <dbReference type="SAM" id="Phobius"/>
    </source>
</evidence>
<dbReference type="PANTHER" id="PTHR21355:SF0">
    <property type="entry name" value="G-PROTEIN COUPLED RECEPTOR-ASSOCIATED PROTEIN LMBRD2"/>
    <property type="match status" value="1"/>
</dbReference>
<dbReference type="GO" id="GO:0016020">
    <property type="term" value="C:membrane"/>
    <property type="evidence" value="ECO:0007669"/>
    <property type="project" value="UniProtKB-SubCell"/>
</dbReference>
<evidence type="ECO:0000313" key="7">
    <source>
        <dbReference type="EMBL" id="CDW74239.1"/>
    </source>
</evidence>
<organism evidence="7 8">
    <name type="scientific">Stylonychia lemnae</name>
    <name type="common">Ciliate</name>
    <dbReference type="NCBI Taxonomy" id="5949"/>
    <lineage>
        <taxon>Eukaryota</taxon>
        <taxon>Sar</taxon>
        <taxon>Alveolata</taxon>
        <taxon>Ciliophora</taxon>
        <taxon>Intramacronucleata</taxon>
        <taxon>Spirotrichea</taxon>
        <taxon>Stichotrichia</taxon>
        <taxon>Sporadotrichida</taxon>
        <taxon>Oxytrichidae</taxon>
        <taxon>Stylonychinae</taxon>
        <taxon>Stylonychia</taxon>
    </lineage>
</organism>
<feature type="transmembrane region" description="Helical" evidence="6">
    <location>
        <begin position="366"/>
        <end position="388"/>
    </location>
</feature>
<keyword evidence="5 6" id="KW-0472">Membrane</keyword>